<evidence type="ECO:0000313" key="1">
    <source>
        <dbReference type="EMBL" id="KAF2888626.1"/>
    </source>
</evidence>
<dbReference type="EMBL" id="VTPC01075443">
    <property type="protein sequence ID" value="KAF2888626.1"/>
    <property type="molecule type" value="Genomic_DNA"/>
</dbReference>
<dbReference type="AlphaFoldDB" id="A0A8K0CP85"/>
<dbReference type="OrthoDB" id="6806382at2759"/>
<name>A0A8K0CP85_IGNLU</name>
<proteinExistence type="predicted"/>
<organism evidence="1 2">
    <name type="scientific">Ignelater luminosus</name>
    <name type="common">Cucubano</name>
    <name type="synonym">Pyrophorus luminosus</name>
    <dbReference type="NCBI Taxonomy" id="2038154"/>
    <lineage>
        <taxon>Eukaryota</taxon>
        <taxon>Metazoa</taxon>
        <taxon>Ecdysozoa</taxon>
        <taxon>Arthropoda</taxon>
        <taxon>Hexapoda</taxon>
        <taxon>Insecta</taxon>
        <taxon>Pterygota</taxon>
        <taxon>Neoptera</taxon>
        <taxon>Endopterygota</taxon>
        <taxon>Coleoptera</taxon>
        <taxon>Polyphaga</taxon>
        <taxon>Elateriformia</taxon>
        <taxon>Elateroidea</taxon>
        <taxon>Elateridae</taxon>
        <taxon>Agrypninae</taxon>
        <taxon>Pyrophorini</taxon>
        <taxon>Ignelater</taxon>
    </lineage>
</organism>
<keyword evidence="2" id="KW-1185">Reference proteome</keyword>
<gene>
    <name evidence="1" type="ORF">ILUMI_17547</name>
</gene>
<reference evidence="1" key="1">
    <citation type="submission" date="2019-08" db="EMBL/GenBank/DDBJ databases">
        <title>The genome of the North American firefly Photinus pyralis.</title>
        <authorList>
            <consortium name="Photinus pyralis genome working group"/>
            <person name="Fallon T.R."/>
            <person name="Sander Lower S.E."/>
            <person name="Weng J.-K."/>
        </authorList>
    </citation>
    <scope>NUCLEOTIDE SEQUENCE</scope>
    <source>
        <strain evidence="1">TRF0915ILg1</strain>
        <tissue evidence="1">Whole body</tissue>
    </source>
</reference>
<comment type="caution">
    <text evidence="1">The sequence shown here is derived from an EMBL/GenBank/DDBJ whole genome shotgun (WGS) entry which is preliminary data.</text>
</comment>
<evidence type="ECO:0000313" key="2">
    <source>
        <dbReference type="Proteomes" id="UP000801492"/>
    </source>
</evidence>
<sequence length="72" mass="8378">YSSEMCTNNYSWANGNLDLQWSRFPASNYSHLVNKTVVELFIVVHYLVKQSQRSVQFKNCPNSNISAEEFRS</sequence>
<feature type="non-terminal residue" evidence="1">
    <location>
        <position position="1"/>
    </location>
</feature>
<protein>
    <submittedName>
        <fullName evidence="1">Uncharacterized protein</fullName>
    </submittedName>
</protein>
<accession>A0A8K0CP85</accession>
<dbReference type="Proteomes" id="UP000801492">
    <property type="component" value="Unassembled WGS sequence"/>
</dbReference>